<dbReference type="InterPro" id="IPR003594">
    <property type="entry name" value="HATPase_dom"/>
</dbReference>
<keyword evidence="12" id="KW-0812">Transmembrane</keyword>
<dbReference type="GO" id="GO:0000155">
    <property type="term" value="F:phosphorelay sensor kinase activity"/>
    <property type="evidence" value="ECO:0007669"/>
    <property type="project" value="InterPro"/>
</dbReference>
<evidence type="ECO:0000313" key="14">
    <source>
        <dbReference type="EMBL" id="EJW98857.1"/>
    </source>
</evidence>
<keyword evidence="6" id="KW-0808">Transferase</keyword>
<dbReference type="AlphaFoldDB" id="J9GAQ7"/>
<keyword evidence="9" id="KW-0067">ATP-binding</keyword>
<gene>
    <name evidence="14" type="ORF">EVA_13031</name>
</gene>
<keyword evidence="12" id="KW-1133">Transmembrane helix</keyword>
<dbReference type="CDD" id="cd00082">
    <property type="entry name" value="HisKA"/>
    <property type="match status" value="1"/>
</dbReference>
<dbReference type="FunFam" id="3.30.565.10:FF:000006">
    <property type="entry name" value="Sensor histidine kinase WalK"/>
    <property type="match status" value="1"/>
</dbReference>
<comment type="catalytic activity">
    <reaction evidence="1">
        <text>ATP + protein L-histidine = ADP + protein N-phospho-L-histidine.</text>
        <dbReference type="EC" id="2.7.13.3"/>
    </reaction>
</comment>
<feature type="domain" description="Histidine kinase" evidence="13">
    <location>
        <begin position="427"/>
        <end position="645"/>
    </location>
</feature>
<keyword evidence="5" id="KW-0597">Phosphoprotein</keyword>
<evidence type="ECO:0000256" key="3">
    <source>
        <dbReference type="ARBA" id="ARBA00012438"/>
    </source>
</evidence>
<keyword evidence="10" id="KW-0902">Two-component regulatory system</keyword>
<evidence type="ECO:0000256" key="2">
    <source>
        <dbReference type="ARBA" id="ARBA00004236"/>
    </source>
</evidence>
<accession>J9GAQ7</accession>
<dbReference type="FunFam" id="1.10.287.130:FF:000008">
    <property type="entry name" value="Two-component sensor histidine kinase"/>
    <property type="match status" value="1"/>
</dbReference>
<dbReference type="PANTHER" id="PTHR45453:SF1">
    <property type="entry name" value="PHOSPHATE REGULON SENSOR PROTEIN PHOR"/>
    <property type="match status" value="1"/>
</dbReference>
<evidence type="ECO:0000256" key="8">
    <source>
        <dbReference type="ARBA" id="ARBA00022777"/>
    </source>
</evidence>
<dbReference type="PRINTS" id="PR00344">
    <property type="entry name" value="BCTRLSENSOR"/>
</dbReference>
<feature type="transmembrane region" description="Helical" evidence="12">
    <location>
        <begin position="206"/>
        <end position="224"/>
    </location>
</feature>
<dbReference type="InterPro" id="IPR005467">
    <property type="entry name" value="His_kinase_dom"/>
</dbReference>
<dbReference type="GO" id="GO:0005886">
    <property type="term" value="C:plasma membrane"/>
    <property type="evidence" value="ECO:0007669"/>
    <property type="project" value="UniProtKB-SubCell"/>
</dbReference>
<evidence type="ECO:0000256" key="4">
    <source>
        <dbReference type="ARBA" id="ARBA00022475"/>
    </source>
</evidence>
<dbReference type="InterPro" id="IPR036097">
    <property type="entry name" value="HisK_dim/P_sf"/>
</dbReference>
<dbReference type="InterPro" id="IPR004358">
    <property type="entry name" value="Sig_transdc_His_kin-like_C"/>
</dbReference>
<dbReference type="InterPro" id="IPR036890">
    <property type="entry name" value="HATPase_C_sf"/>
</dbReference>
<comment type="caution">
    <text evidence="14">The sequence shown here is derived from an EMBL/GenBank/DDBJ whole genome shotgun (WGS) entry which is preliminary data.</text>
</comment>
<dbReference type="SUPFAM" id="SSF55874">
    <property type="entry name" value="ATPase domain of HSP90 chaperone/DNA topoisomerase II/histidine kinase"/>
    <property type="match status" value="1"/>
</dbReference>
<dbReference type="Pfam" id="PF02518">
    <property type="entry name" value="HATPase_c"/>
    <property type="match status" value="1"/>
</dbReference>
<evidence type="ECO:0000256" key="12">
    <source>
        <dbReference type="SAM" id="Phobius"/>
    </source>
</evidence>
<keyword evidence="11 12" id="KW-0472">Membrane</keyword>
<keyword evidence="8 14" id="KW-0418">Kinase</keyword>
<dbReference type="InterPro" id="IPR050351">
    <property type="entry name" value="BphY/WalK/GraS-like"/>
</dbReference>
<dbReference type="SMART" id="SM00388">
    <property type="entry name" value="HisKA"/>
    <property type="match status" value="1"/>
</dbReference>
<dbReference type="Pfam" id="PF00512">
    <property type="entry name" value="HisKA"/>
    <property type="match status" value="1"/>
</dbReference>
<dbReference type="GO" id="GO:0016036">
    <property type="term" value="P:cellular response to phosphate starvation"/>
    <property type="evidence" value="ECO:0007669"/>
    <property type="project" value="TreeGrafter"/>
</dbReference>
<evidence type="ECO:0000256" key="1">
    <source>
        <dbReference type="ARBA" id="ARBA00000085"/>
    </source>
</evidence>
<dbReference type="Gene3D" id="1.10.287.130">
    <property type="match status" value="1"/>
</dbReference>
<dbReference type="PROSITE" id="PS50109">
    <property type="entry name" value="HIS_KIN"/>
    <property type="match status" value="1"/>
</dbReference>
<comment type="subcellular location">
    <subcellularLocation>
        <location evidence="2">Cell membrane</location>
    </subcellularLocation>
</comment>
<proteinExistence type="predicted"/>
<evidence type="ECO:0000256" key="11">
    <source>
        <dbReference type="ARBA" id="ARBA00023136"/>
    </source>
</evidence>
<evidence type="ECO:0000256" key="6">
    <source>
        <dbReference type="ARBA" id="ARBA00022679"/>
    </source>
</evidence>
<organism evidence="14">
    <name type="scientific">gut metagenome</name>
    <dbReference type="NCBI Taxonomy" id="749906"/>
    <lineage>
        <taxon>unclassified sequences</taxon>
        <taxon>metagenomes</taxon>
        <taxon>organismal metagenomes</taxon>
    </lineage>
</organism>
<protein>
    <recommendedName>
        <fullName evidence="3">histidine kinase</fullName>
        <ecNumber evidence="3">2.7.13.3</ecNumber>
    </recommendedName>
</protein>
<sequence length="650" mass="75259">MKFLSPHILSFGKKLFWSVISLFIAFVLCFLTFQYRREKAYKIELLNTQLQNYNDRLYDFLCTTCFDTMEPNADSTLTSLGDSLKKCTFSTQPDDRTYLLNLKQLETYVRAHTLDDLRVTLITPDGTVVYDNLKDDPSHFKNHHDRQEIQEALQNGSGYSIQRFSESLGTEFFYSAKYYPQVPCLIRTALPYNVSLMQHLKADSHFIWFTCLISFVLIFILYRFTHKLGMSITQLQQFALKADRNEPIDTRIQDAFPKNELGEISQHIIQIYRRLHRVKEDLYIEREKLITHLQISHEGLGVFTHDKHEILVNNNFTQYINLLSDKHLSSTEEIFTVPELAPITRFIDESQQERARHWKGWEKPLKSTTNLEKEKYKEKRMSLTIEKNGRVFSLECILFQDDSFEISINDITQEEERAKLKKQLTQNIAHELKTPVSSIQGYLETIVSNPSLPRERINTFLERSYAQSNRLTHLLRDISVLTRMEEAPQLIDTETLNLSQLVRNLLNEVALELEQKQITCINLLPDQLILEGNASLIYSIFRNLTDNAIAYAGTGVTLTLRCYREDEQFFYFSFSDNGVGVPAEHLNRLFERFYRVDKGRSRKLGGTGLGLAIVKNAVLLHGGSIYAKSTPGGGLEFLFTLSKQTGPAER</sequence>
<dbReference type="PANTHER" id="PTHR45453">
    <property type="entry name" value="PHOSPHATE REGULON SENSOR PROTEIN PHOR"/>
    <property type="match status" value="1"/>
</dbReference>
<evidence type="ECO:0000256" key="9">
    <source>
        <dbReference type="ARBA" id="ARBA00022840"/>
    </source>
</evidence>
<evidence type="ECO:0000256" key="7">
    <source>
        <dbReference type="ARBA" id="ARBA00022741"/>
    </source>
</evidence>
<dbReference type="EC" id="2.7.13.3" evidence="3"/>
<dbReference type="EMBL" id="AMCI01004072">
    <property type="protein sequence ID" value="EJW98857.1"/>
    <property type="molecule type" value="Genomic_DNA"/>
</dbReference>
<feature type="transmembrane region" description="Helical" evidence="12">
    <location>
        <begin position="15"/>
        <end position="33"/>
    </location>
</feature>
<dbReference type="Gene3D" id="3.30.565.10">
    <property type="entry name" value="Histidine kinase-like ATPase, C-terminal domain"/>
    <property type="match status" value="1"/>
</dbReference>
<evidence type="ECO:0000259" key="13">
    <source>
        <dbReference type="PROSITE" id="PS50109"/>
    </source>
</evidence>
<name>J9GAQ7_9ZZZZ</name>
<dbReference type="GO" id="GO:0004721">
    <property type="term" value="F:phosphoprotein phosphatase activity"/>
    <property type="evidence" value="ECO:0007669"/>
    <property type="project" value="TreeGrafter"/>
</dbReference>
<dbReference type="GO" id="GO:0005524">
    <property type="term" value="F:ATP binding"/>
    <property type="evidence" value="ECO:0007669"/>
    <property type="project" value="UniProtKB-KW"/>
</dbReference>
<dbReference type="InterPro" id="IPR003661">
    <property type="entry name" value="HisK_dim/P_dom"/>
</dbReference>
<dbReference type="CDD" id="cd00075">
    <property type="entry name" value="HATPase"/>
    <property type="match status" value="1"/>
</dbReference>
<dbReference type="SUPFAM" id="SSF47384">
    <property type="entry name" value="Homodimeric domain of signal transducing histidine kinase"/>
    <property type="match status" value="1"/>
</dbReference>
<keyword evidence="7" id="KW-0547">Nucleotide-binding</keyword>
<keyword evidence="4" id="KW-1003">Cell membrane</keyword>
<reference evidence="14" key="1">
    <citation type="journal article" date="2012" name="PLoS ONE">
        <title>Gene sets for utilization of primary and secondary nutrition supplies in the distal gut of endangered iberian lynx.</title>
        <authorList>
            <person name="Alcaide M."/>
            <person name="Messina E."/>
            <person name="Richter M."/>
            <person name="Bargiela R."/>
            <person name="Peplies J."/>
            <person name="Huws S.A."/>
            <person name="Newbold C.J."/>
            <person name="Golyshin P.N."/>
            <person name="Simon M.A."/>
            <person name="Lopez G."/>
            <person name="Yakimov M.M."/>
            <person name="Ferrer M."/>
        </authorList>
    </citation>
    <scope>NUCLEOTIDE SEQUENCE</scope>
</reference>
<evidence type="ECO:0000256" key="10">
    <source>
        <dbReference type="ARBA" id="ARBA00023012"/>
    </source>
</evidence>
<evidence type="ECO:0000256" key="5">
    <source>
        <dbReference type="ARBA" id="ARBA00022553"/>
    </source>
</evidence>
<dbReference type="SMART" id="SM00387">
    <property type="entry name" value="HATPase_c"/>
    <property type="match status" value="1"/>
</dbReference>